<gene>
    <name evidence="2" type="ORF">PHPALM_7070</name>
</gene>
<keyword evidence="3" id="KW-1185">Reference proteome</keyword>
<evidence type="ECO:0000256" key="1">
    <source>
        <dbReference type="SAM" id="MobiDB-lite"/>
    </source>
</evidence>
<dbReference type="EMBL" id="NCKW01003654">
    <property type="protein sequence ID" value="POM75778.1"/>
    <property type="molecule type" value="Genomic_DNA"/>
</dbReference>
<organism evidence="2 3">
    <name type="scientific">Phytophthora palmivora</name>
    <dbReference type="NCBI Taxonomy" id="4796"/>
    <lineage>
        <taxon>Eukaryota</taxon>
        <taxon>Sar</taxon>
        <taxon>Stramenopiles</taxon>
        <taxon>Oomycota</taxon>
        <taxon>Peronosporomycetes</taxon>
        <taxon>Peronosporales</taxon>
        <taxon>Peronosporaceae</taxon>
        <taxon>Phytophthora</taxon>
    </lineage>
</organism>
<feature type="region of interest" description="Disordered" evidence="1">
    <location>
        <begin position="1"/>
        <end position="51"/>
    </location>
</feature>
<sequence>MPSAETYYKAVQAGSYPNQAVGPFDESRGSNTSQNGHKGSSNEAASPAGGIRNIFGGFQNRFFAGKERTSSMDATSNASSHSH</sequence>
<reference evidence="2 3" key="1">
    <citation type="journal article" date="2017" name="Genome Biol. Evol.">
        <title>Phytophthora megakarya and P. palmivora, closely related causal agents of cacao black pod rot, underwent increases in genome sizes and gene numbers by different mechanisms.</title>
        <authorList>
            <person name="Ali S.S."/>
            <person name="Shao J."/>
            <person name="Lary D.J."/>
            <person name="Kronmiller B."/>
            <person name="Shen D."/>
            <person name="Strem M.D."/>
            <person name="Amoako-Attah I."/>
            <person name="Akrofi A.Y."/>
            <person name="Begoude B.A."/>
            <person name="Ten Hoopen G.M."/>
            <person name="Coulibaly K."/>
            <person name="Kebe B.I."/>
            <person name="Melnick R.L."/>
            <person name="Guiltinan M.J."/>
            <person name="Tyler B.M."/>
            <person name="Meinhardt L.W."/>
            <person name="Bailey B.A."/>
        </authorList>
    </citation>
    <scope>NUCLEOTIDE SEQUENCE [LARGE SCALE GENOMIC DNA]</scope>
    <source>
        <strain evidence="3">sbr112.9</strain>
    </source>
</reference>
<feature type="compositionally biased region" description="Polar residues" evidence="1">
    <location>
        <begin position="29"/>
        <end position="44"/>
    </location>
</feature>
<name>A0A2P4YDA2_9STRA</name>
<comment type="caution">
    <text evidence="2">The sequence shown here is derived from an EMBL/GenBank/DDBJ whole genome shotgun (WGS) entry which is preliminary data.</text>
</comment>
<accession>A0A2P4YDA2</accession>
<dbReference type="AlphaFoldDB" id="A0A2P4YDA2"/>
<proteinExistence type="predicted"/>
<dbReference type="Proteomes" id="UP000237271">
    <property type="component" value="Unassembled WGS sequence"/>
</dbReference>
<evidence type="ECO:0000313" key="2">
    <source>
        <dbReference type="EMBL" id="POM75778.1"/>
    </source>
</evidence>
<protein>
    <submittedName>
        <fullName evidence="2">Uncharacterized protein</fullName>
    </submittedName>
</protein>
<evidence type="ECO:0000313" key="3">
    <source>
        <dbReference type="Proteomes" id="UP000237271"/>
    </source>
</evidence>